<evidence type="ECO:0008006" key="2">
    <source>
        <dbReference type="Google" id="ProtNLM"/>
    </source>
</evidence>
<sequence>MNRTNSKSSMKEYQCGKLKITEARSLGWGCEYPEQCSSLGKWTSCFSNSCKCIPGARMSTQGTCEGGGSIPTIVYSCDIALVRGCICNHVTKCRSVRIVANETMQSSRGFGNHGYGKPRAMRFSRGVGAVFDWQFEIIKPFVMSGLLTVIKDMVVM</sequence>
<dbReference type="AlphaFoldDB" id="A0A7R9INV1"/>
<accession>A0A7R9INV1</accession>
<organism evidence="1">
    <name type="scientific">Timema tahoe</name>
    <dbReference type="NCBI Taxonomy" id="61484"/>
    <lineage>
        <taxon>Eukaryota</taxon>
        <taxon>Metazoa</taxon>
        <taxon>Ecdysozoa</taxon>
        <taxon>Arthropoda</taxon>
        <taxon>Hexapoda</taxon>
        <taxon>Insecta</taxon>
        <taxon>Pterygota</taxon>
        <taxon>Neoptera</taxon>
        <taxon>Polyneoptera</taxon>
        <taxon>Phasmatodea</taxon>
        <taxon>Timematodea</taxon>
        <taxon>Timematoidea</taxon>
        <taxon>Timematidae</taxon>
        <taxon>Timema</taxon>
    </lineage>
</organism>
<name>A0A7R9INV1_9NEOP</name>
<proteinExistence type="predicted"/>
<evidence type="ECO:0000313" key="1">
    <source>
        <dbReference type="EMBL" id="CAD7461597.1"/>
    </source>
</evidence>
<reference evidence="1" key="1">
    <citation type="submission" date="2020-11" db="EMBL/GenBank/DDBJ databases">
        <authorList>
            <person name="Tran Van P."/>
        </authorList>
    </citation>
    <scope>NUCLEOTIDE SEQUENCE</scope>
</reference>
<dbReference type="EMBL" id="OE004976">
    <property type="protein sequence ID" value="CAD7461597.1"/>
    <property type="molecule type" value="Genomic_DNA"/>
</dbReference>
<gene>
    <name evidence="1" type="ORF">TTEB3V08_LOCUS9504</name>
</gene>
<protein>
    <recommendedName>
        <fullName evidence="2">EB domain-containing protein</fullName>
    </recommendedName>
</protein>